<dbReference type="Proteomes" id="UP000095283">
    <property type="component" value="Unplaced"/>
</dbReference>
<evidence type="ECO:0000313" key="1">
    <source>
        <dbReference type="Proteomes" id="UP000095283"/>
    </source>
</evidence>
<proteinExistence type="predicted"/>
<evidence type="ECO:0000313" key="2">
    <source>
        <dbReference type="WBParaSite" id="Hba_19401"/>
    </source>
</evidence>
<accession>A0A1I7XNT6</accession>
<reference evidence="2" key="1">
    <citation type="submission" date="2016-11" db="UniProtKB">
        <authorList>
            <consortium name="WormBaseParasite"/>
        </authorList>
    </citation>
    <scope>IDENTIFICATION</scope>
</reference>
<organism evidence="1 2">
    <name type="scientific">Heterorhabditis bacteriophora</name>
    <name type="common">Entomopathogenic nematode worm</name>
    <dbReference type="NCBI Taxonomy" id="37862"/>
    <lineage>
        <taxon>Eukaryota</taxon>
        <taxon>Metazoa</taxon>
        <taxon>Ecdysozoa</taxon>
        <taxon>Nematoda</taxon>
        <taxon>Chromadorea</taxon>
        <taxon>Rhabditida</taxon>
        <taxon>Rhabditina</taxon>
        <taxon>Rhabditomorpha</taxon>
        <taxon>Strongyloidea</taxon>
        <taxon>Heterorhabditidae</taxon>
        <taxon>Heterorhabditis</taxon>
    </lineage>
</organism>
<dbReference type="WBParaSite" id="Hba_19401">
    <property type="protein sequence ID" value="Hba_19401"/>
    <property type="gene ID" value="Hba_19401"/>
</dbReference>
<dbReference type="AlphaFoldDB" id="A0A1I7XNT6"/>
<keyword evidence="1" id="KW-1185">Reference proteome</keyword>
<protein>
    <submittedName>
        <fullName evidence="2">Macro domain-containing protein</fullName>
    </submittedName>
</protein>
<sequence>MATIVLSDDLSKTDIWEKTEHATNYISNASGTEGTQDAILDLCMAAISHSTPFGRSAELYVILPNNLTQDLTDVVRFSNFHYIHRAPVFWWFFAIRTSIVWNR</sequence>
<name>A0A1I7XNT6_HETBA</name>